<protein>
    <submittedName>
        <fullName evidence="2">Uncharacterized protein</fullName>
    </submittedName>
</protein>
<reference evidence="2 3" key="1">
    <citation type="submission" date="2007-08" db="EMBL/GenBank/DDBJ databases">
        <title>Draft genome sequence of Clostridium leptum (DSM 753).</title>
        <authorList>
            <person name="Sudarsanam P."/>
            <person name="Ley R."/>
            <person name="Guruge J."/>
            <person name="Turnbaugh P.J."/>
            <person name="Mahowald M."/>
            <person name="Liep D."/>
            <person name="Gordon J."/>
        </authorList>
    </citation>
    <scope>NUCLEOTIDE SEQUENCE [LARGE SCALE GENOMIC DNA]</scope>
    <source>
        <strain evidence="2 3">DSM 753</strain>
    </source>
</reference>
<dbReference type="AlphaFoldDB" id="A7VY37"/>
<evidence type="ECO:0000313" key="3">
    <source>
        <dbReference type="Proteomes" id="UP000003490"/>
    </source>
</evidence>
<feature type="compositionally biased region" description="Low complexity" evidence="1">
    <location>
        <begin position="47"/>
        <end position="64"/>
    </location>
</feature>
<gene>
    <name evidence="2" type="ORF">CLOLEP_03513</name>
</gene>
<comment type="caution">
    <text evidence="2">The sequence shown here is derived from an EMBL/GenBank/DDBJ whole genome shotgun (WGS) entry which is preliminary data.</text>
</comment>
<feature type="compositionally biased region" description="Acidic residues" evidence="1">
    <location>
        <begin position="65"/>
        <end position="74"/>
    </location>
</feature>
<organism evidence="2 3">
    <name type="scientific">[Clostridium] leptum DSM 753</name>
    <dbReference type="NCBI Taxonomy" id="428125"/>
    <lineage>
        <taxon>Bacteria</taxon>
        <taxon>Bacillati</taxon>
        <taxon>Bacillota</taxon>
        <taxon>Clostridia</taxon>
        <taxon>Eubacteriales</taxon>
        <taxon>Oscillospiraceae</taxon>
        <taxon>Oscillospiraceae incertae sedis</taxon>
    </lineage>
</organism>
<dbReference type="HOGENOM" id="CLU_1080552_0_0_9"/>
<dbReference type="eggNOG" id="COG1388">
    <property type="taxonomic scope" value="Bacteria"/>
</dbReference>
<proteinExistence type="predicted"/>
<name>A7VY37_9FIRM</name>
<dbReference type="Proteomes" id="UP000003490">
    <property type="component" value="Unassembled WGS sequence"/>
</dbReference>
<dbReference type="EMBL" id="ABCB02000021">
    <property type="protein sequence ID" value="EDO59465.1"/>
    <property type="molecule type" value="Genomic_DNA"/>
</dbReference>
<reference evidence="2 3" key="2">
    <citation type="submission" date="2007-08" db="EMBL/GenBank/DDBJ databases">
        <authorList>
            <person name="Fulton L."/>
            <person name="Clifton S."/>
            <person name="Fulton B."/>
            <person name="Xu J."/>
            <person name="Minx P."/>
            <person name="Pepin K.H."/>
            <person name="Johnson M."/>
            <person name="Thiruvilangam P."/>
            <person name="Bhonagiri V."/>
            <person name="Nash W.E."/>
            <person name="Wang C."/>
            <person name="Mardis E.R."/>
            <person name="Wilson R.K."/>
        </authorList>
    </citation>
    <scope>NUCLEOTIDE SEQUENCE [LARGE SCALE GENOMIC DNA]</scope>
    <source>
        <strain evidence="2 3">DSM 753</strain>
    </source>
</reference>
<feature type="region of interest" description="Disordered" evidence="1">
    <location>
        <begin position="45"/>
        <end position="81"/>
    </location>
</feature>
<sequence length="257" mass="28878">MILIINQDIINVLKSRRENMKKKILLGGLFLLCFLLSACSENEKTLSSSSAPNSSSQVSSASSETDSEVSETESESTSYHLKLHDSDLEPPSAAVCLAAQERAFTDLSEDDIQLVQDTIHIWHMTMEGEFVMKNCREILGNPDSVAWELWENKDASVLIPGDTDPVGTLYDGAMIISELQSLIDIVQDQNFLKDLKKMQDTLQSAVDKHSVNELDYFHRLLHDCDYWLVNYGVQLSIAPHDWDGVNVYFNCLESLKS</sequence>
<accession>A7VY37</accession>
<evidence type="ECO:0000256" key="1">
    <source>
        <dbReference type="SAM" id="MobiDB-lite"/>
    </source>
</evidence>
<evidence type="ECO:0000313" key="2">
    <source>
        <dbReference type="EMBL" id="EDO59465.1"/>
    </source>
</evidence>